<proteinExistence type="inferred from homology"/>
<evidence type="ECO:0000313" key="6">
    <source>
        <dbReference type="EMBL" id="PIK44640.1"/>
    </source>
</evidence>
<protein>
    <recommendedName>
        <fullName evidence="8">FGGY carbohydrate kinase domain-containing protein</fullName>
    </recommendedName>
</protein>
<dbReference type="InterPro" id="IPR006003">
    <property type="entry name" value="FGGY_RbtK-like"/>
</dbReference>
<evidence type="ECO:0000313" key="7">
    <source>
        <dbReference type="Proteomes" id="UP000230750"/>
    </source>
</evidence>
<dbReference type="EMBL" id="MRZV01000764">
    <property type="protein sequence ID" value="PIK44640.1"/>
    <property type="molecule type" value="Genomic_DNA"/>
</dbReference>
<dbReference type="InterPro" id="IPR029309">
    <property type="entry name" value="CaRF"/>
</dbReference>
<keyword evidence="7" id="KW-1185">Reference proteome</keyword>
<dbReference type="AlphaFoldDB" id="A0A2G8K9I3"/>
<keyword evidence="3" id="KW-0418">Kinase</keyword>
<evidence type="ECO:0000259" key="4">
    <source>
        <dbReference type="Pfam" id="PF00370"/>
    </source>
</evidence>
<dbReference type="OrthoDB" id="203824at2759"/>
<feature type="domain" description="Carbohydrate kinase FGGY C-terminal" evidence="5">
    <location>
        <begin position="599"/>
        <end position="771"/>
    </location>
</feature>
<dbReference type="SUPFAM" id="SSF53067">
    <property type="entry name" value="Actin-like ATPase domain"/>
    <property type="match status" value="3"/>
</dbReference>
<dbReference type="STRING" id="307972.A0A2G8K9I3"/>
<feature type="domain" description="Carbohydrate kinase FGGY N-terminal" evidence="4">
    <location>
        <begin position="226"/>
        <end position="317"/>
    </location>
</feature>
<dbReference type="Gene3D" id="3.30.420.40">
    <property type="match status" value="1"/>
</dbReference>
<dbReference type="CDD" id="cd07782">
    <property type="entry name" value="ASKHA_NBD_FGGY_D-RBK"/>
    <property type="match status" value="1"/>
</dbReference>
<gene>
    <name evidence="6" type="ORF">BSL78_18499</name>
</gene>
<dbReference type="InterPro" id="IPR043129">
    <property type="entry name" value="ATPase_NBD"/>
</dbReference>
<dbReference type="GO" id="GO:0003700">
    <property type="term" value="F:DNA-binding transcription factor activity"/>
    <property type="evidence" value="ECO:0007669"/>
    <property type="project" value="InterPro"/>
</dbReference>
<dbReference type="InterPro" id="IPR018485">
    <property type="entry name" value="FGGY_C"/>
</dbReference>
<reference evidence="6 7" key="1">
    <citation type="journal article" date="2017" name="PLoS Biol.">
        <title>The sea cucumber genome provides insights into morphological evolution and visceral regeneration.</title>
        <authorList>
            <person name="Zhang X."/>
            <person name="Sun L."/>
            <person name="Yuan J."/>
            <person name="Sun Y."/>
            <person name="Gao Y."/>
            <person name="Zhang L."/>
            <person name="Li S."/>
            <person name="Dai H."/>
            <person name="Hamel J.F."/>
            <person name="Liu C."/>
            <person name="Yu Y."/>
            <person name="Liu S."/>
            <person name="Lin W."/>
            <person name="Guo K."/>
            <person name="Jin S."/>
            <person name="Xu P."/>
            <person name="Storey K.B."/>
            <person name="Huan P."/>
            <person name="Zhang T."/>
            <person name="Zhou Y."/>
            <person name="Zhang J."/>
            <person name="Lin C."/>
            <person name="Li X."/>
            <person name="Xing L."/>
            <person name="Huo D."/>
            <person name="Sun M."/>
            <person name="Wang L."/>
            <person name="Mercier A."/>
            <person name="Li F."/>
            <person name="Yang H."/>
            <person name="Xiang J."/>
        </authorList>
    </citation>
    <scope>NUCLEOTIDE SEQUENCE [LARGE SCALE GENOMIC DNA]</scope>
    <source>
        <strain evidence="6">Shaxun</strain>
        <tissue evidence="6">Muscle</tissue>
    </source>
</reference>
<dbReference type="InterPro" id="IPR018484">
    <property type="entry name" value="FGGY_N"/>
</dbReference>
<dbReference type="Proteomes" id="UP000230750">
    <property type="component" value="Unassembled WGS sequence"/>
</dbReference>
<evidence type="ECO:0000259" key="5">
    <source>
        <dbReference type="Pfam" id="PF02782"/>
    </source>
</evidence>
<evidence type="ECO:0000256" key="3">
    <source>
        <dbReference type="ARBA" id="ARBA00022777"/>
    </source>
</evidence>
<name>A0A2G8K9I3_STIJA</name>
<dbReference type="Gene3D" id="1.20.58.2240">
    <property type="match status" value="1"/>
</dbReference>
<organism evidence="6 7">
    <name type="scientific">Stichopus japonicus</name>
    <name type="common">Sea cucumber</name>
    <dbReference type="NCBI Taxonomy" id="307972"/>
    <lineage>
        <taxon>Eukaryota</taxon>
        <taxon>Metazoa</taxon>
        <taxon>Echinodermata</taxon>
        <taxon>Eleutherozoa</taxon>
        <taxon>Echinozoa</taxon>
        <taxon>Holothuroidea</taxon>
        <taxon>Aspidochirotacea</taxon>
        <taxon>Aspidochirotida</taxon>
        <taxon>Stichopodidae</taxon>
        <taxon>Apostichopus</taxon>
    </lineage>
</organism>
<evidence type="ECO:0000256" key="1">
    <source>
        <dbReference type="ARBA" id="ARBA00009156"/>
    </source>
</evidence>
<dbReference type="Pfam" id="PF15299">
    <property type="entry name" value="ALS2CR8"/>
    <property type="match status" value="1"/>
</dbReference>
<evidence type="ECO:0008006" key="8">
    <source>
        <dbReference type="Google" id="ProtNLM"/>
    </source>
</evidence>
<dbReference type="Pfam" id="PF00370">
    <property type="entry name" value="FGGY_N"/>
    <property type="match status" value="1"/>
</dbReference>
<accession>A0A2G8K9I3</accession>
<comment type="similarity">
    <text evidence="1">Belongs to the FGGY kinase family.</text>
</comment>
<comment type="caution">
    <text evidence="6">The sequence shown here is derived from an EMBL/GenBank/DDBJ whole genome shotgun (WGS) entry which is preliminary data.</text>
</comment>
<dbReference type="GO" id="GO:0019150">
    <property type="term" value="F:D-ribulokinase activity"/>
    <property type="evidence" value="ECO:0007669"/>
    <property type="project" value="TreeGrafter"/>
</dbReference>
<dbReference type="GO" id="GO:0005737">
    <property type="term" value="C:cytoplasm"/>
    <property type="evidence" value="ECO:0007669"/>
    <property type="project" value="TreeGrafter"/>
</dbReference>
<sequence length="839" mass="93733">MQKADFWRSTVRYLPDDWLPKCFKVATKNDTHLTGFVSNEEELQEVLESHSRAFSTTFAKWCGDKNKKARANRKRRLLWKSEDFPGNIPIIINNRSIYTCQYGKKYTKSKESLEPGKKKRNRRSIKVDCPAKLAVRYITRYDTFKVTEKVSRIDKETTMSLLDEHITKGDVSGCPTIHMKLPLPGAHENHNVSMKNEFVRNVHPAVRIQFEESMAQPRVKTPLIPYFVGVDCGTGSVRAALVSSNGIVVNTDVEPITVWNPKEDYYEQSSEEIWKACCKVIKAVCAGVSTDEIHGVGFDATCSLVVLDADFQPVSVAESGKLHQWRYEQTNLPAHQYASQQLCPPLKGWTVPLQNSIVSMIPYILPLEFREFFRSSCEQELAKKPSLAYQSRKLTEAPGLTTELTLLYILCLHEGENEKNIIMWMDHRAKTQTDLINKTKHSVLSFVGGTMSVEMQPPKLLWLKEVGGKILSLSPSSVFSKSLCTLVCKWTFQADRENKLNWDDSFWNEIGLAELTEDNHSKIGSLVQLPGQLIGEGLTKESAEAIGLKEGTAVATSLIDAHAGGVGMLGADVTDNELPCEKQPITQRLALILGTSSCHMAWGQSITGKLIDHMIETHPAHQELIKMAETKGKSIYNCMVDLLGKIVKENALKDAAYLTNDIHIWPDHHGNRSPLADPSLKGMISGLGLGTSLQNLAVLYIATIQALAFGTKHILETMAAAKHSINTLFACGGLSKNPLFLQIHADVMGMPIALPQEKESVLIGSAILGHVLLDIMRICRMRCLLEVTSDSSMDAMETMSHVGGVVRPNKKLSEYYKKKYQVFRSMVGHQLEYRKIMNS</sequence>
<keyword evidence="2" id="KW-0808">Transferase</keyword>
<dbReference type="PANTHER" id="PTHR43435">
    <property type="entry name" value="RIBULOKINASE"/>
    <property type="match status" value="1"/>
</dbReference>
<dbReference type="Pfam" id="PF02782">
    <property type="entry name" value="FGGY_C"/>
    <property type="match status" value="1"/>
</dbReference>
<dbReference type="PANTHER" id="PTHR43435:SF4">
    <property type="entry name" value="FGGY CARBOHYDRATE KINASE DOMAIN-CONTAINING PROTEIN"/>
    <property type="match status" value="1"/>
</dbReference>
<evidence type="ECO:0000256" key="2">
    <source>
        <dbReference type="ARBA" id="ARBA00022679"/>
    </source>
</evidence>
<dbReference type="GO" id="GO:0019321">
    <property type="term" value="P:pentose metabolic process"/>
    <property type="evidence" value="ECO:0007669"/>
    <property type="project" value="TreeGrafter"/>
</dbReference>